<keyword evidence="13" id="KW-0391">Immunity</keyword>
<feature type="compositionally biased region" description="Polar residues" evidence="26">
    <location>
        <begin position="42"/>
        <end position="63"/>
    </location>
</feature>
<comment type="function">
    <text evidence="23">As a component of the TREX-2 complex, involved in the export of mRNAs to the cytoplasm through the nuclear pores. Through the acetylation of histones, affects the assembly of nucleosomes at immunoglobulin variable region genes and promotes the recruitment and positioning of transcription complex to favor DNA cytosine deaminase AICDA/AID targeting, hence promoting somatic hypermutations.</text>
</comment>
<evidence type="ECO:0000256" key="26">
    <source>
        <dbReference type="SAM" id="MobiDB-lite"/>
    </source>
</evidence>
<name>A0AAD1SP89_PELCU</name>
<dbReference type="InterPro" id="IPR031907">
    <property type="entry name" value="MCM3AP_GANP"/>
</dbReference>
<feature type="region of interest" description="Disordered" evidence="26">
    <location>
        <begin position="1003"/>
        <end position="1040"/>
    </location>
</feature>
<accession>A0AAD1SP89</accession>
<dbReference type="GO" id="GO:0003676">
    <property type="term" value="F:nucleic acid binding"/>
    <property type="evidence" value="ECO:0007669"/>
    <property type="project" value="InterPro"/>
</dbReference>
<dbReference type="InterPro" id="IPR035979">
    <property type="entry name" value="RBD_domain_sf"/>
</dbReference>
<dbReference type="Pfam" id="PF03399">
    <property type="entry name" value="SAC3_GANP"/>
    <property type="match status" value="1"/>
</dbReference>
<evidence type="ECO:0000256" key="10">
    <source>
        <dbReference type="ARBA" id="ARBA00022553"/>
    </source>
</evidence>
<feature type="region of interest" description="Disordered" evidence="26">
    <location>
        <begin position="938"/>
        <end position="986"/>
    </location>
</feature>
<feature type="compositionally biased region" description="Low complexity" evidence="26">
    <location>
        <begin position="712"/>
        <end position="731"/>
    </location>
</feature>
<evidence type="ECO:0000256" key="23">
    <source>
        <dbReference type="ARBA" id="ARBA00055631"/>
    </source>
</evidence>
<feature type="coiled-coil region" evidence="25">
    <location>
        <begin position="2564"/>
        <end position="2591"/>
    </location>
</feature>
<evidence type="ECO:0000256" key="21">
    <source>
        <dbReference type="ARBA" id="ARBA00038443"/>
    </source>
</evidence>
<keyword evidence="6" id="KW-0813">Transport</keyword>
<comment type="subcellular location">
    <subcellularLocation>
        <location evidence="1">Chromosome</location>
    </subcellularLocation>
    <subcellularLocation>
        <location evidence="2">Cytoplasm</location>
    </subcellularLocation>
    <subcellularLocation>
        <location evidence="3">Nucleus</location>
        <location evidence="3">Nuclear pore complex</location>
    </subcellularLocation>
    <subcellularLocation>
        <location evidence="4">Nucleus</location>
        <location evidence="4">Nucleoplasm</location>
    </subcellularLocation>
</comment>
<dbReference type="GO" id="GO:0070390">
    <property type="term" value="C:transcription export complex 2"/>
    <property type="evidence" value="ECO:0007669"/>
    <property type="project" value="TreeGrafter"/>
</dbReference>
<keyword evidence="7" id="KW-0158">Chromosome</keyword>
<dbReference type="GO" id="GO:0006406">
    <property type="term" value="P:mRNA export from nucleus"/>
    <property type="evidence" value="ECO:0007669"/>
    <property type="project" value="TreeGrafter"/>
</dbReference>
<evidence type="ECO:0000256" key="2">
    <source>
        <dbReference type="ARBA" id="ARBA00004496"/>
    </source>
</evidence>
<dbReference type="GO" id="GO:0002376">
    <property type="term" value="P:immune system process"/>
    <property type="evidence" value="ECO:0007669"/>
    <property type="project" value="UniProtKB-KW"/>
</dbReference>
<dbReference type="Gene3D" id="6.10.250.1340">
    <property type="match status" value="1"/>
</dbReference>
<evidence type="ECO:0000259" key="27">
    <source>
        <dbReference type="PROSITE" id="PS50250"/>
    </source>
</evidence>
<feature type="region of interest" description="Disordered" evidence="26">
    <location>
        <begin position="863"/>
        <end position="884"/>
    </location>
</feature>
<keyword evidence="12" id="KW-0509">mRNA transport</keyword>
<dbReference type="InterPro" id="IPR031910">
    <property type="entry name" value="GANP_CID_dom"/>
</dbReference>
<evidence type="ECO:0000256" key="8">
    <source>
        <dbReference type="ARBA" id="ARBA00022481"/>
    </source>
</evidence>
<feature type="compositionally biased region" description="Low complexity" evidence="26">
    <location>
        <begin position="798"/>
        <end position="808"/>
    </location>
</feature>
<dbReference type="Gene3D" id="3.30.70.330">
    <property type="match status" value="1"/>
</dbReference>
<dbReference type="Pfam" id="PF16766">
    <property type="entry name" value="CID_GANP"/>
    <property type="match status" value="1"/>
</dbReference>
<sequence>MMNPNNPFTELSAGVSGSQNQNSFLFGQPSVFGNTSADQSTPVFGQNATGQSAPAFGNASSGQGAPMFGQSITGHSANMFGQTTTNQSASIFGQITTSQSAPVFGQATTTNQSTPAFGTSQVATAFGQASSGQLQSAPTFGQISTGQTAPAFGQATIGKSTSAFGQTTNGQSASMFGQSASSFRQSLTGQSASPFGQTSALFGATTTGQPTSLFSQSNTSLTVSPFGQVATSQSAPQFGQTISNQSATSFGQMSSNQSATPFGQAASNQSTTPFGQATSSQSSAPFGLATSSQSSAPFGQATSSQSAAPFGQATSSQSSAPFGQATSSQSSAPFRQATSSQSSAPFGQATLRQSSAPFGQATSSQSSAPFGQATSSQSPAPFGQATSNQSPVPFGQATSSQSPAPFGQATSSQSPAPFGQATSSQSSAPFGQATSSQSSAPFGQATSSQSSAPFGQATSSQSSAPFGQATSSQSSVPFGQATSSQSSAPFGQATSSQSSAPFGQATSSQSSAPFGQATSSQSQPPLDRLHPASLQPPLDRLHPASLQPPLDRLHPASLQPPLDRLHPASLQPPLDRLHPASLQPPLDSPTSSQSSAPFGQATSSQSSAPFGQATSSQSSAPFGQATSSQSSAPFGQATSSQSVPLFGQATSSKTATFTTQPTSIFGKPASIFGQATTESPTTSSNDRGFGFAKLNAAETQFGKVTTGQRFGFGQGSSTFGQQPGSQSSGFGHANSGQTGVQLSFNQSASGVGQSSPGKAPLFGETSGNTVFGQQTSHSGHSVSETHTQMNTESDSTDSKVSTSTTSSTFAQMSNVPGSNSENRFKPPANSTFKPIFGAVNVPEKSKSHGPTSFTFQNFAKNELGNQKTNDGHHDAGSSGEIKSGGNFSFSSFDKRNKDETVASQLTLKSVGSNFSSFVSPNTSDGQSQLSENFRKEEYHRGFKRKEGQELSSVKHVPPSSEESSSMPQTDHPPVKRHGRLGHQLTGGANLLVRSLYDVVKSHMKTEHKNNKKEELSTSQQPTDSESNNSSQPANQSMHTKDFSASGSILQTTNKVQPSAGPGQTVSGKNPISVGPSPTIPSRTISTIVTGNQTTPRTYSMARSNQPALGRPQPLLQIETSSEDITALSKKIPVRRARRSDSEDSVTALSQNELTAIQVRNVPKRLNQKKYLEKYFSKFGKVQRLYCRQGSNMVIVHFFNHTSAVHAKKMGVKLHKDVTIFWHRKKNSPNKKESSSSKNTSLEDEMEGQQSEEESPLLTSPMSRSTFQNLTASRGSKGLPNKMSMVSKTLQFDTESSDLQASTPDTTAASLLPMLSHLVGTVAETSEEKYRLLDQRDRILRQARVKRTELDQAKVFVGTCPDMCPEKERYMRDTRQQLSIYEYFPGTDKLDHAATIKEYSRSSADQEEPLPHELRPAHVLNMTMDYLVTQIMDQGEGNYREWYDFVWNRTRGIRKDITQQHLCDLTTVTLMEKCMRFHIHCAYQLCEEPISSFDPKINNENMTKCLQSLKEMYQDLENRGISCPCEPEFRGYSVLLSLNKGDILREVQQFQPVVRNSADVKYAVQVFAALNSTNFVRFFKLVQSASYLSSCILHGYFNQIRREGLRALNVAYTPSIQRPTSFPMENIMRLLFFHDTQEAAEFLSLYGLSLFDGYVELNRLAFAEPEIPPNPKKCLFINNKCNVSVGEIVNGAPLAPYLIHHPVCSFDAQNKFTGGISIVDQERRICQETAETNVVVKTAEAEEVAIKRTVVFQSTPVEPTVPTQTVFKPIFPPERMPSPPKPIYSDQDIAPVLEDLVEDVLKEYSMELTKAGVSYVSFAMRESSLLSDGLFTDVVSELTQKVAKEVIQMETLRVQDEKRRIEEEARLKQEREKLLTSISSSLCRDLLHNVLTKDIYSIASEGLQQAVQLDHSARIARCSQDVCDQYLGQFLDEEMVRVARESLREINCYSKYMQRWRDVLASRKKLRRQMRGFPAAPGSVAHDDKLKALIPSATLTVDVQSLANGFLDMGHAGKLSVSITRLMQLREQTFQKMKVQHYFQELLCDAAWSPLDLPPLIVQHLSSWKKCIFWKVVLILPEYDEPNDPNCILSEWLKAKFYRMDSEATQNQEQQVQTLALYSSLERHGESSVCVNVCVKAVHGPITPSELEQAETQKQFLGTSGVVFLLPTRPNVNDDDDEDDVYWITAVLQLKQLLQAKPFHPPPPLAVLVPGQCQDSMIEVEEELNLKDLVSCGLLSEYVILPIPGTVNDLQGTKKVSSAVQFLVSHCPQFLELRSLPLRQYIEDGVYNTFSKHFYHDACERTKAKLPPQNPAAIIDLYNCALSFLAKAVSLEYLSDLSWPVTEFTCPEGSSLLPHLGWNSLTHLAWLKQVVLSFQLPQMDMPPLGAPWLPVCSMILEYVSQICKYRKSLPVLISEVKHLLWNSYKSWEESNEEADGMGPPVQDIPWNGLISLCINHKLREWDSPLRSDKSEYFRLHNNVLLSADSKEELLVYFLEEELSNFTPPETWENARHNTLQFLQQSNDSSPGQRLHSRQTPKAVGSLQFTFNKDVEDMTMDTETDYQKAISKLKHTINAEKEESQRFEEKLQHLLEENALEKSASLCLPLYLPEALLKPSGILPEVMDGSLCIASSSIKSTACTPFLQESLRNATMCVTESVMDRTPLSCSLTDTMDELRRQLRVNQQEDKSFELHLKTLLDVGEL</sequence>
<feature type="compositionally biased region" description="Basic and acidic residues" evidence="26">
    <location>
        <begin position="938"/>
        <end position="948"/>
    </location>
</feature>
<evidence type="ECO:0000256" key="20">
    <source>
        <dbReference type="ARBA" id="ARBA00023315"/>
    </source>
</evidence>
<keyword evidence="8" id="KW-0488">Methylation</keyword>
<feature type="compositionally biased region" description="Polar residues" evidence="26">
    <location>
        <begin position="809"/>
        <end position="821"/>
    </location>
</feature>
<keyword evidence="18" id="KW-0906">Nuclear pore complex</keyword>
<dbReference type="Pfam" id="PF16769">
    <property type="entry name" value="MCM3AP_GANP"/>
    <property type="match status" value="1"/>
</dbReference>
<feature type="compositionally biased region" description="Polar residues" evidence="26">
    <location>
        <begin position="588"/>
        <end position="640"/>
    </location>
</feature>
<dbReference type="PROSITE" id="PS50250">
    <property type="entry name" value="PCI"/>
    <property type="match status" value="1"/>
</dbReference>
<feature type="compositionally biased region" description="Low complexity" evidence="26">
    <location>
        <begin position="951"/>
        <end position="965"/>
    </location>
</feature>
<evidence type="ECO:0000256" key="6">
    <source>
        <dbReference type="ARBA" id="ARBA00022448"/>
    </source>
</evidence>
<dbReference type="InterPro" id="IPR012677">
    <property type="entry name" value="Nucleotide-bd_a/b_plait_sf"/>
</dbReference>
<organism evidence="28 29">
    <name type="scientific">Pelobates cultripes</name>
    <name type="common">Western spadefoot toad</name>
    <dbReference type="NCBI Taxonomy" id="61616"/>
    <lineage>
        <taxon>Eukaryota</taxon>
        <taxon>Metazoa</taxon>
        <taxon>Chordata</taxon>
        <taxon>Craniata</taxon>
        <taxon>Vertebrata</taxon>
        <taxon>Euteleostomi</taxon>
        <taxon>Amphibia</taxon>
        <taxon>Batrachia</taxon>
        <taxon>Anura</taxon>
        <taxon>Pelobatoidea</taxon>
        <taxon>Pelobatidae</taxon>
        <taxon>Pelobates</taxon>
    </lineage>
</organism>
<evidence type="ECO:0000256" key="25">
    <source>
        <dbReference type="SAM" id="Coils"/>
    </source>
</evidence>
<feature type="compositionally biased region" description="Acidic residues" evidence="26">
    <location>
        <begin position="1241"/>
        <end position="1254"/>
    </location>
</feature>
<dbReference type="EC" id="2.3.1.48" evidence="5"/>
<dbReference type="PANTHER" id="PTHR12436:SF3">
    <property type="entry name" value="GERMINAL-CENTER ASSOCIATED NUCLEAR PROTEIN"/>
    <property type="match status" value="1"/>
</dbReference>
<dbReference type="FunFam" id="1.25.40.990:FF:000003">
    <property type="entry name" value="germinal-center associated nuclear protein isoform X2"/>
    <property type="match status" value="1"/>
</dbReference>
<feature type="domain" description="PCI" evidence="27">
    <location>
        <begin position="1497"/>
        <end position="1670"/>
    </location>
</feature>
<evidence type="ECO:0000256" key="1">
    <source>
        <dbReference type="ARBA" id="ARBA00004286"/>
    </source>
</evidence>
<evidence type="ECO:0000256" key="4">
    <source>
        <dbReference type="ARBA" id="ARBA00004642"/>
    </source>
</evidence>
<dbReference type="GO" id="GO:0005643">
    <property type="term" value="C:nuclear pore"/>
    <property type="evidence" value="ECO:0007669"/>
    <property type="project" value="UniProtKB-SubCell"/>
</dbReference>
<dbReference type="InterPro" id="IPR045107">
    <property type="entry name" value="SAC3/GANP/THP3"/>
</dbReference>
<dbReference type="PANTHER" id="PTHR12436">
    <property type="entry name" value="80 KDA MCM3-ASSOCIATED PROTEIN"/>
    <property type="match status" value="1"/>
</dbReference>
<evidence type="ECO:0000256" key="18">
    <source>
        <dbReference type="ARBA" id="ARBA00023132"/>
    </source>
</evidence>
<dbReference type="GO" id="GO:0015031">
    <property type="term" value="P:protein transport"/>
    <property type="evidence" value="ECO:0007669"/>
    <property type="project" value="UniProtKB-KW"/>
</dbReference>
<evidence type="ECO:0000256" key="7">
    <source>
        <dbReference type="ARBA" id="ARBA00022454"/>
    </source>
</evidence>
<dbReference type="GO" id="GO:0005694">
    <property type="term" value="C:chromosome"/>
    <property type="evidence" value="ECO:0007669"/>
    <property type="project" value="UniProtKB-SubCell"/>
</dbReference>
<feature type="region of interest" description="Disordered" evidence="26">
    <location>
        <begin position="42"/>
        <end position="70"/>
    </location>
</feature>
<keyword evidence="16" id="KW-0811">Translocation</keyword>
<evidence type="ECO:0000256" key="11">
    <source>
        <dbReference type="ARBA" id="ARBA00022679"/>
    </source>
</evidence>
<reference evidence="28" key="1">
    <citation type="submission" date="2022-03" db="EMBL/GenBank/DDBJ databases">
        <authorList>
            <person name="Alioto T."/>
            <person name="Alioto T."/>
            <person name="Gomez Garrido J."/>
        </authorList>
    </citation>
    <scope>NUCLEOTIDE SEQUENCE</scope>
</reference>
<keyword evidence="20" id="KW-0012">Acyltransferase</keyword>
<evidence type="ECO:0000313" key="29">
    <source>
        <dbReference type="Proteomes" id="UP001295444"/>
    </source>
</evidence>
<dbReference type="EMBL" id="OW240918">
    <property type="protein sequence ID" value="CAH2306311.1"/>
    <property type="molecule type" value="Genomic_DNA"/>
</dbReference>
<feature type="compositionally biased region" description="Polar residues" evidence="26">
    <location>
        <begin position="734"/>
        <end position="756"/>
    </location>
</feature>
<keyword evidence="19" id="KW-0539">Nucleus</keyword>
<feature type="compositionally biased region" description="Polar residues" evidence="26">
    <location>
        <begin position="1052"/>
        <end position="1069"/>
    </location>
</feature>
<gene>
    <name evidence="28" type="ORF">PECUL_23A015754</name>
</gene>
<evidence type="ECO:0000256" key="5">
    <source>
        <dbReference type="ARBA" id="ARBA00013184"/>
    </source>
</evidence>
<dbReference type="Proteomes" id="UP001295444">
    <property type="component" value="Chromosome 07"/>
</dbReference>
<dbReference type="GO" id="GO:0005654">
    <property type="term" value="C:nucleoplasm"/>
    <property type="evidence" value="ECO:0007669"/>
    <property type="project" value="UniProtKB-SubCell"/>
</dbReference>
<feature type="region of interest" description="Disordered" evidence="26">
    <location>
        <begin position="245"/>
        <end position="640"/>
    </location>
</feature>
<evidence type="ECO:0000256" key="15">
    <source>
        <dbReference type="ARBA" id="ARBA00022990"/>
    </source>
</evidence>
<dbReference type="Gene3D" id="1.25.40.990">
    <property type="match status" value="1"/>
</dbReference>
<evidence type="ECO:0000256" key="24">
    <source>
        <dbReference type="ARBA" id="ARBA00069544"/>
    </source>
</evidence>
<evidence type="ECO:0000256" key="13">
    <source>
        <dbReference type="ARBA" id="ARBA00022859"/>
    </source>
</evidence>
<keyword evidence="9" id="KW-0963">Cytoplasm</keyword>
<feature type="compositionally biased region" description="Polar residues" evidence="26">
    <location>
        <begin position="1016"/>
        <end position="1040"/>
    </location>
</feature>
<keyword evidence="11" id="KW-0808">Transferase</keyword>
<dbReference type="GO" id="GO:0061733">
    <property type="term" value="F:protein-lysine-acetyltransferase activity"/>
    <property type="evidence" value="ECO:0007669"/>
    <property type="project" value="UniProtKB-EC"/>
</dbReference>
<comment type="similarity">
    <text evidence="21">Belongs to the SAC3 family.</text>
</comment>
<evidence type="ECO:0000256" key="17">
    <source>
        <dbReference type="ARBA" id="ARBA00023054"/>
    </source>
</evidence>
<evidence type="ECO:0000313" key="28">
    <source>
        <dbReference type="EMBL" id="CAH2306311.1"/>
    </source>
</evidence>
<keyword evidence="10" id="KW-0597">Phosphoprotein</keyword>
<feature type="compositionally biased region" description="Basic and acidic residues" evidence="26">
    <location>
        <begin position="1003"/>
        <end position="1015"/>
    </location>
</feature>
<feature type="region of interest" description="Disordered" evidence="26">
    <location>
        <begin position="1052"/>
        <end position="1083"/>
    </location>
</feature>
<dbReference type="InterPro" id="IPR005062">
    <property type="entry name" value="SAC3/GANP/THP3_conserved"/>
</dbReference>
<evidence type="ECO:0000256" key="3">
    <source>
        <dbReference type="ARBA" id="ARBA00004567"/>
    </source>
</evidence>
<feature type="compositionally biased region" description="Polar residues" evidence="26">
    <location>
        <begin position="245"/>
        <end position="524"/>
    </location>
</feature>
<evidence type="ECO:0000256" key="12">
    <source>
        <dbReference type="ARBA" id="ARBA00022816"/>
    </source>
</evidence>
<evidence type="ECO:0000256" key="19">
    <source>
        <dbReference type="ARBA" id="ARBA00023242"/>
    </source>
</evidence>
<evidence type="ECO:0000256" key="9">
    <source>
        <dbReference type="ARBA" id="ARBA00022490"/>
    </source>
</evidence>
<feature type="compositionally biased region" description="Polar residues" evidence="26">
    <location>
        <begin position="765"/>
        <end position="790"/>
    </location>
</feature>
<dbReference type="InterPro" id="IPR000717">
    <property type="entry name" value="PCI_dom"/>
</dbReference>
<keyword evidence="29" id="KW-1185">Reference proteome</keyword>
<feature type="region of interest" description="Disordered" evidence="26">
    <location>
        <begin position="712"/>
        <end position="824"/>
    </location>
</feature>
<dbReference type="SUPFAM" id="SSF54928">
    <property type="entry name" value="RNA-binding domain, RBD"/>
    <property type="match status" value="1"/>
</dbReference>
<proteinExistence type="inferred from homology"/>
<protein>
    <recommendedName>
        <fullName evidence="24">Germinal-center associated nuclear protein</fullName>
        <ecNumber evidence="5">2.3.1.48</ecNumber>
    </recommendedName>
</protein>
<evidence type="ECO:0000256" key="14">
    <source>
        <dbReference type="ARBA" id="ARBA00022927"/>
    </source>
</evidence>
<evidence type="ECO:0000256" key="22">
    <source>
        <dbReference type="ARBA" id="ARBA00048940"/>
    </source>
</evidence>
<keyword evidence="17 25" id="KW-0175">Coiled coil</keyword>
<feature type="region of interest" description="Disordered" evidence="26">
    <location>
        <begin position="1224"/>
        <end position="1262"/>
    </location>
</feature>
<keyword evidence="14" id="KW-0653">Protein transport</keyword>
<comment type="catalytic activity">
    <reaction evidence="22">
        <text>L-lysyl-[histone] + acetyl-CoA = N(6)-acetyl-L-lysyl-[histone] + CoA + H(+)</text>
        <dbReference type="Rhea" id="RHEA:21992"/>
        <dbReference type="Rhea" id="RHEA-COMP:9845"/>
        <dbReference type="Rhea" id="RHEA-COMP:11338"/>
        <dbReference type="ChEBI" id="CHEBI:15378"/>
        <dbReference type="ChEBI" id="CHEBI:29969"/>
        <dbReference type="ChEBI" id="CHEBI:57287"/>
        <dbReference type="ChEBI" id="CHEBI:57288"/>
        <dbReference type="ChEBI" id="CHEBI:61930"/>
        <dbReference type="EC" id="2.3.1.48"/>
    </reaction>
    <physiologicalReaction direction="left-to-right" evidence="22">
        <dbReference type="Rhea" id="RHEA:21993"/>
    </physiologicalReaction>
</comment>
<dbReference type="GO" id="GO:0005737">
    <property type="term" value="C:cytoplasm"/>
    <property type="evidence" value="ECO:0007669"/>
    <property type="project" value="UniProtKB-SubCell"/>
</dbReference>
<keyword evidence="15" id="KW-0007">Acetylation</keyword>
<evidence type="ECO:0000256" key="16">
    <source>
        <dbReference type="ARBA" id="ARBA00023010"/>
    </source>
</evidence>